<dbReference type="GO" id="GO:0003735">
    <property type="term" value="F:structural constituent of ribosome"/>
    <property type="evidence" value="ECO:0007669"/>
    <property type="project" value="InterPro"/>
</dbReference>
<dbReference type="PANTHER" id="PTHR12534:SF0">
    <property type="entry name" value="SMALL RIBOSOMAL SUBUNIT PROTEIN US2M"/>
    <property type="match status" value="1"/>
</dbReference>
<dbReference type="GO" id="GO:0015935">
    <property type="term" value="C:small ribosomal subunit"/>
    <property type="evidence" value="ECO:0007669"/>
    <property type="project" value="InterPro"/>
</dbReference>
<comment type="similarity">
    <text evidence="1">Belongs to the universal ribosomal protein uS2 family.</text>
</comment>
<name>A0A0F9ENB4_9ZZZZ</name>
<dbReference type="AlphaFoldDB" id="A0A0F9ENB4"/>
<dbReference type="InterPro" id="IPR005706">
    <property type="entry name" value="Ribosomal_uS2_bac/mit/plastid"/>
</dbReference>
<feature type="non-terminal residue" evidence="2">
    <location>
        <position position="89"/>
    </location>
</feature>
<dbReference type="EMBL" id="LAZR01024306">
    <property type="protein sequence ID" value="KKL75593.1"/>
    <property type="molecule type" value="Genomic_DNA"/>
</dbReference>
<gene>
    <name evidence="2" type="ORF">LCGC14_2053300</name>
</gene>
<comment type="caution">
    <text evidence="2">The sequence shown here is derived from an EMBL/GenBank/DDBJ whole genome shotgun (WGS) entry which is preliminary data.</text>
</comment>
<sequence length="89" mass="9903">MTDITSDTKESLDEKVAVELLQAGVLYSHRKSKAHPRMRQFIGAHRHEMDILDAQATIESLEKATSFLREAFTEGKSVLFVGTTSPAVQ</sequence>
<dbReference type="Gene3D" id="3.40.50.10490">
    <property type="entry name" value="Glucose-6-phosphate isomerase like protein, domain 1"/>
    <property type="match status" value="1"/>
</dbReference>
<evidence type="ECO:0000313" key="2">
    <source>
        <dbReference type="EMBL" id="KKL75593.1"/>
    </source>
</evidence>
<dbReference type="PANTHER" id="PTHR12534">
    <property type="entry name" value="30S RIBOSOMAL PROTEIN S2 PROKARYOTIC AND ORGANELLAR"/>
    <property type="match status" value="1"/>
</dbReference>
<reference evidence="2" key="1">
    <citation type="journal article" date="2015" name="Nature">
        <title>Complex archaea that bridge the gap between prokaryotes and eukaryotes.</title>
        <authorList>
            <person name="Spang A."/>
            <person name="Saw J.H."/>
            <person name="Jorgensen S.L."/>
            <person name="Zaremba-Niedzwiedzka K."/>
            <person name="Martijn J."/>
            <person name="Lind A.E."/>
            <person name="van Eijk R."/>
            <person name="Schleper C."/>
            <person name="Guy L."/>
            <person name="Ettema T.J."/>
        </authorList>
    </citation>
    <scope>NUCLEOTIDE SEQUENCE</scope>
</reference>
<dbReference type="SUPFAM" id="SSF52313">
    <property type="entry name" value="Ribosomal protein S2"/>
    <property type="match status" value="1"/>
</dbReference>
<organism evidence="2">
    <name type="scientific">marine sediment metagenome</name>
    <dbReference type="NCBI Taxonomy" id="412755"/>
    <lineage>
        <taxon>unclassified sequences</taxon>
        <taxon>metagenomes</taxon>
        <taxon>ecological metagenomes</taxon>
    </lineage>
</organism>
<dbReference type="Pfam" id="PF00318">
    <property type="entry name" value="Ribosomal_S2"/>
    <property type="match status" value="1"/>
</dbReference>
<dbReference type="InterPro" id="IPR001865">
    <property type="entry name" value="Ribosomal_uS2"/>
</dbReference>
<proteinExistence type="inferred from homology"/>
<accession>A0A0F9ENB4</accession>
<dbReference type="GO" id="GO:0006412">
    <property type="term" value="P:translation"/>
    <property type="evidence" value="ECO:0007669"/>
    <property type="project" value="InterPro"/>
</dbReference>
<protein>
    <submittedName>
        <fullName evidence="2">Uncharacterized protein</fullName>
    </submittedName>
</protein>
<dbReference type="InterPro" id="IPR023591">
    <property type="entry name" value="Ribosomal_uS2_flav_dom_sf"/>
</dbReference>
<evidence type="ECO:0000256" key="1">
    <source>
        <dbReference type="ARBA" id="ARBA00006242"/>
    </source>
</evidence>